<gene>
    <name evidence="2" type="ORF">SCULI_v1c05340</name>
</gene>
<dbReference type="RefSeq" id="WP_025363111.1">
    <property type="nucleotide sequence ID" value="NZ_CP006681.1"/>
</dbReference>
<keyword evidence="1" id="KW-0732">Signal</keyword>
<sequence>MLKKFLKANLGLVLTAPSLLLVSCGNNETSIIFNDMNNFIAYQNVFTYTDEQEQKHKFELLPQEIDQSENEQWESQPAFIVGNDNYLRLNCERYICSSLIFEGNPLTYDQYNKLYDNDYKETTKVQFSYDYLAKTFNLNISDPNTTEEKVFYDFSSTSIEVDVEKNTYYYDQYKQDEELILISNQDIEFAANDVSSSKIDFYDQNEKLTIQYLKELTNNETLTFNETSNEIVGTITQENQKNIFLQIFSHFDSTLNFIVDELEETNENETQKSWTATFKKEFKMDNTIIKSIKLNLEQTNEDGGK</sequence>
<dbReference type="PATRIC" id="fig|1276246.3.peg.532"/>
<feature type="chain" id="PRO_5004875653" description="Lipoprotein" evidence="1">
    <location>
        <begin position="23"/>
        <end position="305"/>
    </location>
</feature>
<evidence type="ECO:0008006" key="4">
    <source>
        <dbReference type="Google" id="ProtNLM"/>
    </source>
</evidence>
<dbReference type="EMBL" id="CP006681">
    <property type="protein sequence ID" value="AHI52875.1"/>
    <property type="molecule type" value="Genomic_DNA"/>
</dbReference>
<organism evidence="2 3">
    <name type="scientific">Spiroplasma culicicola AES-1</name>
    <dbReference type="NCBI Taxonomy" id="1276246"/>
    <lineage>
        <taxon>Bacteria</taxon>
        <taxon>Bacillati</taxon>
        <taxon>Mycoplasmatota</taxon>
        <taxon>Mollicutes</taxon>
        <taxon>Entomoplasmatales</taxon>
        <taxon>Spiroplasmataceae</taxon>
        <taxon>Spiroplasma</taxon>
    </lineage>
</organism>
<dbReference type="PROSITE" id="PS51257">
    <property type="entry name" value="PROKAR_LIPOPROTEIN"/>
    <property type="match status" value="1"/>
</dbReference>
<protein>
    <recommendedName>
        <fullName evidence="4">Lipoprotein</fullName>
    </recommendedName>
</protein>
<proteinExistence type="predicted"/>
<accession>W6A7N6</accession>
<dbReference type="HOGENOM" id="CLU_911864_0_0_14"/>
<dbReference type="STRING" id="1276246.SCULI_v1c05340"/>
<keyword evidence="3" id="KW-1185">Reference proteome</keyword>
<dbReference type="AlphaFoldDB" id="W6A7N6"/>
<evidence type="ECO:0000256" key="1">
    <source>
        <dbReference type="SAM" id="SignalP"/>
    </source>
</evidence>
<evidence type="ECO:0000313" key="2">
    <source>
        <dbReference type="EMBL" id="AHI52875.1"/>
    </source>
</evidence>
<feature type="signal peptide" evidence="1">
    <location>
        <begin position="1"/>
        <end position="22"/>
    </location>
</feature>
<reference evidence="2 3" key="1">
    <citation type="journal article" date="2014" name="Genome Biol. Evol.">
        <title>Molecular evolution of the substrate utilization strategies and putative virulence factors in mosquito-associated Spiroplasma species.</title>
        <authorList>
            <person name="Chang T.H."/>
            <person name="Lo W.S."/>
            <person name="Ku C."/>
            <person name="Chen L.L."/>
            <person name="Kuo C.H."/>
        </authorList>
    </citation>
    <scope>NUCLEOTIDE SEQUENCE [LARGE SCALE GENOMIC DNA]</scope>
    <source>
        <strain evidence="2">AES-1</strain>
    </source>
</reference>
<dbReference type="OrthoDB" id="394301at2"/>
<evidence type="ECO:0000313" key="3">
    <source>
        <dbReference type="Proteomes" id="UP000019267"/>
    </source>
</evidence>
<name>W6A7N6_9MOLU</name>
<dbReference type="Proteomes" id="UP000019267">
    <property type="component" value="Chromosome"/>
</dbReference>
<dbReference type="KEGG" id="scq:SCULI_v1c05340"/>